<evidence type="ECO:0000256" key="1">
    <source>
        <dbReference type="ARBA" id="ARBA00023002"/>
    </source>
</evidence>
<dbReference type="InterPro" id="IPR003767">
    <property type="entry name" value="Malate/L-lactate_DH-like"/>
</dbReference>
<dbReference type="PANTHER" id="PTHR11091">
    <property type="entry name" value="OXIDOREDUCTASE-RELATED"/>
    <property type="match status" value="1"/>
</dbReference>
<dbReference type="Proteomes" id="UP000665020">
    <property type="component" value="Chromosome"/>
</dbReference>
<dbReference type="KEGG" id="ifn:GM661_17375"/>
<evidence type="ECO:0000313" key="2">
    <source>
        <dbReference type="EMBL" id="QTL99596.1"/>
    </source>
</evidence>
<dbReference type="Gene3D" id="3.30.1370.60">
    <property type="entry name" value="Hypothetical oxidoreductase yiak, domain 2"/>
    <property type="match status" value="1"/>
</dbReference>
<sequence length="337" mass="37184">MRLTFEEIKNEIKRVFIKYGLSEEKAETCARVHTESTYDGIYSHGTNRVARFVDYIQKGWVDVDAEPTLEKEFGAIQVYNGNMGPGVLNALYGVEKGMELADKYGIGMVGLKNTTHWMRGGTYGLHAANRGYIAIMWTNTESCMPPWGGKECKLGNNPFVMAVPGVDGEPAIELDMAISQYSYGKLQVTRLANKKLPFPGGFDKDGHITDDPGAIEESMRIMPIGYWKGSSFSFMLDILGSILTDGIGAADLDKKGKGSCGGASQVMIIIDPKKISDKEENMAATIKKAVTHIKSSELSEDSTGIFTPGEDFVRFREEHDAKGIFVDDSVWEEIKFL</sequence>
<gene>
    <name evidence="2" type="ORF">GM661_17375</name>
</gene>
<dbReference type="InterPro" id="IPR043144">
    <property type="entry name" value="Mal/L-sulf/L-lact_DH-like_ah"/>
</dbReference>
<organism evidence="2 3">
    <name type="scientific">Iocasia fonsfrigidae</name>
    <dbReference type="NCBI Taxonomy" id="2682810"/>
    <lineage>
        <taxon>Bacteria</taxon>
        <taxon>Bacillati</taxon>
        <taxon>Bacillota</taxon>
        <taxon>Clostridia</taxon>
        <taxon>Halanaerobiales</taxon>
        <taxon>Halanaerobiaceae</taxon>
        <taxon>Iocasia</taxon>
    </lineage>
</organism>
<dbReference type="AlphaFoldDB" id="A0A8A7KCT0"/>
<dbReference type="Pfam" id="PF02615">
    <property type="entry name" value="Ldh_2"/>
    <property type="match status" value="1"/>
</dbReference>
<name>A0A8A7KCT0_9FIRM</name>
<proteinExistence type="predicted"/>
<dbReference type="GO" id="GO:0047559">
    <property type="term" value="F:3-dehydro-L-gulonate 2-dehydrogenase activity"/>
    <property type="evidence" value="ECO:0007669"/>
    <property type="project" value="UniProtKB-EC"/>
</dbReference>
<evidence type="ECO:0000313" key="3">
    <source>
        <dbReference type="Proteomes" id="UP000665020"/>
    </source>
</evidence>
<dbReference type="EMBL" id="CP046640">
    <property type="protein sequence ID" value="QTL99596.1"/>
    <property type="molecule type" value="Genomic_DNA"/>
</dbReference>
<protein>
    <submittedName>
        <fullName evidence="2">3-dehydro-L-gulonate 2-dehydrogenase</fullName>
        <ecNumber evidence="2">1.1.1.130</ecNumber>
    </submittedName>
</protein>
<dbReference type="SUPFAM" id="SSF89733">
    <property type="entry name" value="L-sulfolactate dehydrogenase-like"/>
    <property type="match status" value="1"/>
</dbReference>
<dbReference type="EC" id="1.1.1.130" evidence="2"/>
<dbReference type="Gene3D" id="1.10.1530.10">
    <property type="match status" value="1"/>
</dbReference>
<dbReference type="InterPro" id="IPR043143">
    <property type="entry name" value="Mal/L-sulf/L-lact_DH-like_NADP"/>
</dbReference>
<reference evidence="2" key="1">
    <citation type="submission" date="2019-12" db="EMBL/GenBank/DDBJ databases">
        <authorList>
            <person name="zhang j."/>
            <person name="sun C.M."/>
        </authorList>
    </citation>
    <scope>NUCLEOTIDE SEQUENCE</scope>
    <source>
        <strain evidence="2">NS-1</strain>
    </source>
</reference>
<dbReference type="PANTHER" id="PTHR11091:SF3">
    <property type="entry name" value="2,3-DIKETO-L-GULONATE REDUCTASE"/>
    <property type="match status" value="1"/>
</dbReference>
<dbReference type="RefSeq" id="WP_230867929.1">
    <property type="nucleotide sequence ID" value="NZ_CP046640.1"/>
</dbReference>
<keyword evidence="3" id="KW-1185">Reference proteome</keyword>
<keyword evidence="1 2" id="KW-0560">Oxidoreductase</keyword>
<dbReference type="InterPro" id="IPR036111">
    <property type="entry name" value="Mal/L-sulfo/L-lacto_DH-like_sf"/>
</dbReference>
<accession>A0A8A7KCT0</accession>
<dbReference type="NCBIfam" id="NF009750">
    <property type="entry name" value="PRK13260.1"/>
    <property type="match status" value="1"/>
</dbReference>